<proteinExistence type="predicted"/>
<sequence>MNFNTSHPSSILKVTGLSCMLLLTLVSCSKDDKPTEIPEEEVVTTVPYYTQTRVNNLAAESDDSNPTAAKPTLLYSLRTAKENPIADIKTSRWDVSFGGLYNSFLGGNNGSNSSNIAAGAKGQGGILIIEKTFDDVIDIPADNQFKTGSNLYGADAAGAFGEGAGWYLYDFEGTVLGDGSEQKKHVVYPLTTETTTKQGKKVAPRTLVVKLPNGDFAKIKIISVYKDALTSNLWFKTTPKMFYTFDYMLAPKGSTKFTK</sequence>
<keyword evidence="2" id="KW-1185">Reference proteome</keyword>
<protein>
    <recommendedName>
        <fullName evidence="3">HmuY protein</fullName>
    </recommendedName>
</protein>
<name>A0A1X7LAU3_9SPHI</name>
<evidence type="ECO:0000313" key="1">
    <source>
        <dbReference type="EMBL" id="SMG50988.1"/>
    </source>
</evidence>
<reference evidence="1 2" key="1">
    <citation type="submission" date="2017-04" db="EMBL/GenBank/DDBJ databases">
        <authorList>
            <person name="Afonso C.L."/>
            <person name="Miller P.J."/>
            <person name="Scott M.A."/>
            <person name="Spackman E."/>
            <person name="Goraichik I."/>
            <person name="Dimitrov K.M."/>
            <person name="Suarez D.L."/>
            <person name="Swayne D.E."/>
        </authorList>
    </citation>
    <scope>NUCLEOTIDE SEQUENCE [LARGE SCALE GENOMIC DNA]</scope>
    <source>
        <strain evidence="1 2">DSM 22418</strain>
    </source>
</reference>
<dbReference type="EMBL" id="FXAU01000009">
    <property type="protein sequence ID" value="SMG50988.1"/>
    <property type="molecule type" value="Genomic_DNA"/>
</dbReference>
<dbReference type="OrthoDB" id="1190814at2"/>
<gene>
    <name evidence="1" type="ORF">SAMN05660862_3776</name>
</gene>
<dbReference type="AlphaFoldDB" id="A0A1X7LAU3"/>
<organism evidence="1 2">
    <name type="scientific">Sphingobacterium psychroaquaticum</name>
    <dbReference type="NCBI Taxonomy" id="561061"/>
    <lineage>
        <taxon>Bacteria</taxon>
        <taxon>Pseudomonadati</taxon>
        <taxon>Bacteroidota</taxon>
        <taxon>Sphingobacteriia</taxon>
        <taxon>Sphingobacteriales</taxon>
        <taxon>Sphingobacteriaceae</taxon>
        <taxon>Sphingobacterium</taxon>
    </lineage>
</organism>
<evidence type="ECO:0000313" key="2">
    <source>
        <dbReference type="Proteomes" id="UP000192980"/>
    </source>
</evidence>
<accession>A0A1X7LAU3</accession>
<dbReference type="RefSeq" id="WP_085474461.1">
    <property type="nucleotide sequence ID" value="NZ_FXAU01000009.1"/>
</dbReference>
<dbReference type="STRING" id="561061.SAMN05660862_3776"/>
<evidence type="ECO:0008006" key="3">
    <source>
        <dbReference type="Google" id="ProtNLM"/>
    </source>
</evidence>
<dbReference type="Proteomes" id="UP000192980">
    <property type="component" value="Unassembled WGS sequence"/>
</dbReference>